<dbReference type="GO" id="GO:0004180">
    <property type="term" value="F:carboxypeptidase activity"/>
    <property type="evidence" value="ECO:0007669"/>
    <property type="project" value="UniProtKB-KW"/>
</dbReference>
<evidence type="ECO:0000256" key="2">
    <source>
        <dbReference type="ARBA" id="ARBA00022723"/>
    </source>
</evidence>
<evidence type="ECO:0000313" key="7">
    <source>
        <dbReference type="EMBL" id="GFJ93820.1"/>
    </source>
</evidence>
<evidence type="ECO:0000256" key="1">
    <source>
        <dbReference type="ARBA" id="ARBA00001947"/>
    </source>
</evidence>
<dbReference type="SUPFAM" id="SSF53187">
    <property type="entry name" value="Zn-dependent exopeptidases"/>
    <property type="match status" value="1"/>
</dbReference>
<keyword evidence="3" id="KW-0378">Hydrolase</keyword>
<dbReference type="InterPro" id="IPR036264">
    <property type="entry name" value="Bact_exopeptidase_dim_dom"/>
</dbReference>
<dbReference type="InterPro" id="IPR017150">
    <property type="entry name" value="Pept_M20_glutamate_carboxypep"/>
</dbReference>
<evidence type="ECO:0000256" key="5">
    <source>
        <dbReference type="PIRSR" id="PIRSR037238-1"/>
    </source>
</evidence>
<comment type="cofactor">
    <cofactor evidence="1">
        <name>Zn(2+)</name>
        <dbReference type="ChEBI" id="CHEBI:29105"/>
    </cofactor>
</comment>
<evidence type="ECO:0000259" key="6">
    <source>
        <dbReference type="Pfam" id="PF07687"/>
    </source>
</evidence>
<proteinExistence type="predicted"/>
<dbReference type="InterPro" id="IPR050072">
    <property type="entry name" value="Peptidase_M20A"/>
</dbReference>
<reference evidence="7 8" key="1">
    <citation type="submission" date="2020-03" db="EMBL/GenBank/DDBJ databases">
        <title>Whole genome shotgun sequence of Phytohabitans rumicis NBRC 108638.</title>
        <authorList>
            <person name="Komaki H."/>
            <person name="Tamura T."/>
        </authorList>
    </citation>
    <scope>NUCLEOTIDE SEQUENCE [LARGE SCALE GENOMIC DNA]</scope>
    <source>
        <strain evidence="7 8">NBRC 108638</strain>
    </source>
</reference>
<keyword evidence="7" id="KW-0121">Carboxypeptidase</keyword>
<dbReference type="SUPFAM" id="SSF55031">
    <property type="entry name" value="Bacterial exopeptidase dimerisation domain"/>
    <property type="match status" value="1"/>
</dbReference>
<dbReference type="PANTHER" id="PTHR43808:SF9">
    <property type="entry name" value="BLL0789 PROTEIN"/>
    <property type="match status" value="1"/>
</dbReference>
<organism evidence="7 8">
    <name type="scientific">Phytohabitans rumicis</name>
    <dbReference type="NCBI Taxonomy" id="1076125"/>
    <lineage>
        <taxon>Bacteria</taxon>
        <taxon>Bacillati</taxon>
        <taxon>Actinomycetota</taxon>
        <taxon>Actinomycetes</taxon>
        <taxon>Micromonosporales</taxon>
        <taxon>Micromonosporaceae</taxon>
    </lineage>
</organism>
<feature type="domain" description="Peptidase M20 dimerisation" evidence="6">
    <location>
        <begin position="183"/>
        <end position="274"/>
    </location>
</feature>
<gene>
    <name evidence="7" type="ORF">Prum_074620</name>
</gene>
<dbReference type="Pfam" id="PF07687">
    <property type="entry name" value="M20_dimer"/>
    <property type="match status" value="1"/>
</dbReference>
<dbReference type="AlphaFoldDB" id="A0A6V8LDV3"/>
<keyword evidence="4" id="KW-0862">Zinc</keyword>
<dbReference type="InterPro" id="IPR002933">
    <property type="entry name" value="Peptidase_M20"/>
</dbReference>
<protein>
    <submittedName>
        <fullName evidence="7">Glutamate carboxypeptidase</fullName>
    </submittedName>
</protein>
<dbReference type="GO" id="GO:0046872">
    <property type="term" value="F:metal ion binding"/>
    <property type="evidence" value="ECO:0007669"/>
    <property type="project" value="UniProtKB-KW"/>
</dbReference>
<dbReference type="Gene3D" id="3.30.70.360">
    <property type="match status" value="1"/>
</dbReference>
<dbReference type="Proteomes" id="UP000482960">
    <property type="component" value="Unassembled WGS sequence"/>
</dbReference>
<evidence type="ECO:0000256" key="3">
    <source>
        <dbReference type="ARBA" id="ARBA00022801"/>
    </source>
</evidence>
<keyword evidence="7" id="KW-0645">Protease</keyword>
<keyword evidence="2" id="KW-0479">Metal-binding</keyword>
<evidence type="ECO:0000313" key="8">
    <source>
        <dbReference type="Proteomes" id="UP000482960"/>
    </source>
</evidence>
<dbReference type="RefSeq" id="WP_246278293.1">
    <property type="nucleotide sequence ID" value="NZ_BAABJB010000001.1"/>
</dbReference>
<dbReference type="PIRSF" id="PIRSF037238">
    <property type="entry name" value="Carboxypeptidase_G2"/>
    <property type="match status" value="1"/>
</dbReference>
<keyword evidence="8" id="KW-1185">Reference proteome</keyword>
<feature type="active site" description="Proton acceptor" evidence="5">
    <location>
        <position position="148"/>
    </location>
</feature>
<comment type="caution">
    <text evidence="7">The sequence shown here is derived from an EMBL/GenBank/DDBJ whole genome shotgun (WGS) entry which is preliminary data.</text>
</comment>
<dbReference type="PROSITE" id="PS00758">
    <property type="entry name" value="ARGE_DAPE_CPG2_1"/>
    <property type="match status" value="1"/>
</dbReference>
<reference evidence="7 8" key="2">
    <citation type="submission" date="2020-03" db="EMBL/GenBank/DDBJ databases">
        <authorList>
            <person name="Ichikawa N."/>
            <person name="Kimura A."/>
            <person name="Kitahashi Y."/>
            <person name="Uohara A."/>
        </authorList>
    </citation>
    <scope>NUCLEOTIDE SEQUENCE [LARGE SCALE GENOMIC DNA]</scope>
    <source>
        <strain evidence="7 8">NBRC 108638</strain>
    </source>
</reference>
<dbReference type="InterPro" id="IPR011650">
    <property type="entry name" value="Peptidase_M20_dimer"/>
</dbReference>
<sequence>MTLDVPIRRLGDLRSRTAEMVRYLDRLVSVETPSEDLAACRAGADVVGAVGEEIMGDQAEPVEVDGRVHLRWSWPAGPDRPTIGLIGHYDTVWPMGTLDRWPFTLDQTAGTATGPGCFDMKAGIVQLFHAIAALPDRAGLEVLLTCDEELGSPTSQELVRELARRAAAALILEPSAGGALKTSRKGIGRYRFDVHGRAAHAGLEPENGRNALTVLGKLLLDVGAMARPDVGTTVTPTLAAGGTASNVVPAHAWLQVDVRVAVEGEAERVDDQMRGLAPGMPDVTLALTGGPNRPPMPATSSAALFARATAAAAVLGVGPLAGVAVGGGSDGNFTAAAGCPTLDGLGAVGAGAHAEGEYVVIAGMPERAALVTELIQDIRGGR</sequence>
<dbReference type="Gene3D" id="3.40.630.10">
    <property type="entry name" value="Zn peptidases"/>
    <property type="match status" value="1"/>
</dbReference>
<dbReference type="EMBL" id="BLPG01000001">
    <property type="protein sequence ID" value="GFJ93820.1"/>
    <property type="molecule type" value="Genomic_DNA"/>
</dbReference>
<evidence type="ECO:0000256" key="4">
    <source>
        <dbReference type="ARBA" id="ARBA00022833"/>
    </source>
</evidence>
<dbReference type="Pfam" id="PF01546">
    <property type="entry name" value="Peptidase_M20"/>
    <property type="match status" value="1"/>
</dbReference>
<feature type="active site" evidence="5">
    <location>
        <position position="90"/>
    </location>
</feature>
<accession>A0A6V8LDV3</accession>
<name>A0A6V8LDV3_9ACTN</name>
<dbReference type="InterPro" id="IPR001261">
    <property type="entry name" value="ArgE/DapE_CS"/>
</dbReference>
<dbReference type="PANTHER" id="PTHR43808">
    <property type="entry name" value="ACETYLORNITHINE DEACETYLASE"/>
    <property type="match status" value="1"/>
</dbReference>